<dbReference type="NCBIfam" id="TIGR01512">
    <property type="entry name" value="ATPase-IB2_Cd"/>
    <property type="match status" value="1"/>
</dbReference>
<feature type="transmembrane region" description="Helical" evidence="10">
    <location>
        <begin position="683"/>
        <end position="706"/>
    </location>
</feature>
<keyword evidence="3" id="KW-0104">Cadmium</keyword>
<dbReference type="SFLD" id="SFLDS00003">
    <property type="entry name" value="Haloacid_Dehalogenase"/>
    <property type="match status" value="1"/>
</dbReference>
<evidence type="ECO:0000256" key="3">
    <source>
        <dbReference type="ARBA" id="ARBA00022539"/>
    </source>
</evidence>
<comment type="caution">
    <text evidence="12">The sequence shown here is derived from an EMBL/GenBank/DDBJ whole genome shotgun (WGS) entry which is preliminary data.</text>
</comment>
<evidence type="ECO:0000256" key="10">
    <source>
        <dbReference type="RuleBase" id="RU362081"/>
    </source>
</evidence>
<dbReference type="InterPro" id="IPR044492">
    <property type="entry name" value="P_typ_ATPase_HD_dom"/>
</dbReference>
<dbReference type="PRINTS" id="PR00119">
    <property type="entry name" value="CATATPASE"/>
</dbReference>
<dbReference type="InterPro" id="IPR001757">
    <property type="entry name" value="P_typ_ATPase"/>
</dbReference>
<keyword evidence="6 10" id="KW-1133">Transmembrane helix</keyword>
<comment type="similarity">
    <text evidence="2 10">Belongs to the cation transport ATPase (P-type) (TC 3.A.3) family. Type IB subfamily.</text>
</comment>
<evidence type="ECO:0000256" key="2">
    <source>
        <dbReference type="ARBA" id="ARBA00006024"/>
    </source>
</evidence>
<keyword evidence="10" id="KW-0067">ATP-binding</keyword>
<keyword evidence="10" id="KW-0547">Nucleotide-binding</keyword>
<dbReference type="Gene3D" id="3.40.1110.10">
    <property type="entry name" value="Calcium-transporting ATPase, cytoplasmic domain N"/>
    <property type="match status" value="1"/>
</dbReference>
<evidence type="ECO:0000256" key="7">
    <source>
        <dbReference type="ARBA" id="ARBA00023136"/>
    </source>
</evidence>
<dbReference type="PANTHER" id="PTHR48085:SF5">
    <property type="entry name" value="CADMIUM_ZINC-TRANSPORTING ATPASE HMA4-RELATED"/>
    <property type="match status" value="1"/>
</dbReference>
<evidence type="ECO:0000256" key="4">
    <source>
        <dbReference type="ARBA" id="ARBA00022692"/>
    </source>
</evidence>
<dbReference type="SUPFAM" id="SSF56784">
    <property type="entry name" value="HAD-like"/>
    <property type="match status" value="1"/>
</dbReference>
<feature type="domain" description="P-type ATPase A" evidence="11">
    <location>
        <begin position="235"/>
        <end position="334"/>
    </location>
</feature>
<accession>A0A6N7XG72</accession>
<dbReference type="EMBL" id="VUNE01000002">
    <property type="protein sequence ID" value="MST62357.1"/>
    <property type="molecule type" value="Genomic_DNA"/>
</dbReference>
<sequence length="735" mass="80212">MQLGNKVFSLKGKVLFNISGRIRIKYQGIRYISDEFDTLLREISDIYYVEQVQINSVTETILIKYNEFDSIDMISEILESVDHIVDKFSLDIYKNYIEQKKNESNEKYDSENESSKKLLARLVVNGAVILGTKLLSPLNSPLVNRPVYDKFTTLPAITSLALTSPLFRTSWDGLVETKRPNADFLTVTSIIASLLLGNSTSALTIIALSDIAEFMTAYTVERTRNSIKNLLSLEQDVTWKLNEDGNIEKCSVDRLKKDDRVVIHTGEKICVDGEVIDGEAIVDLSSVSGEYMPVIKKSKDKVYAGGIIKNGTITVKAEKVGDDTVISRIINLVENSATQQAPIQKYADKFSNYLVPLNLILSAVVYGVTKSTTKALNMLVIDYSCGIKLSTATAFSASINTAVKNGVLIKGGAFIEQLTLSDTIVLDKTGTITEGKPRIKDVYLANDNYTEKQIVELACAAEVSSSHPLSHCVLEYGKLLGVKTPRHGAIEAVVGRGTYTTVKGKIVRVGNLKFMTENGINPDRGAIEFAEGVTPIFISYGDEFLGVLGAYDKPRKNIKRSINMMRSNGINEVMILTGDMRKQAMEVANKVNADSYKAELLPEDKADQILKMKADGTGVIMVGDGINDAPALSYANVGISLGSKSTDVAIETSDIVINSDNPLMIPKVMELSGATMDIVKQNFALVIGINTIGLVLGATSNISVFLSAVMHNMSTIFVVGNSCRLLFNASLKGVN</sequence>
<evidence type="ECO:0000256" key="1">
    <source>
        <dbReference type="ARBA" id="ARBA00004141"/>
    </source>
</evidence>
<comment type="caution">
    <text evidence="10">Lacks conserved residue(s) required for the propagation of feature annotation.</text>
</comment>
<dbReference type="InterPro" id="IPR023299">
    <property type="entry name" value="ATPase_P-typ_cyto_dom_N"/>
</dbReference>
<dbReference type="NCBIfam" id="TIGR01494">
    <property type="entry name" value="ATPase_P-type"/>
    <property type="match status" value="2"/>
</dbReference>
<dbReference type="Gene3D" id="2.70.150.10">
    <property type="entry name" value="Calcium-transporting ATPase, cytoplasmic transduction domain A"/>
    <property type="match status" value="1"/>
</dbReference>
<keyword evidence="5" id="KW-1278">Translocase</keyword>
<evidence type="ECO:0000256" key="8">
    <source>
        <dbReference type="ARBA" id="ARBA00039103"/>
    </source>
</evidence>
<keyword evidence="4 10" id="KW-0812">Transmembrane</keyword>
<dbReference type="SFLD" id="SFLDG00002">
    <property type="entry name" value="C1.7:_P-type_atpase_like"/>
    <property type="match status" value="1"/>
</dbReference>
<gene>
    <name evidence="12" type="primary">cadA</name>
    <name evidence="12" type="ORF">FYJ71_05115</name>
</gene>
<dbReference type="PANTHER" id="PTHR48085">
    <property type="entry name" value="CADMIUM/ZINC-TRANSPORTING ATPASE HMA2-RELATED"/>
    <property type="match status" value="1"/>
</dbReference>
<dbReference type="GO" id="GO:0016887">
    <property type="term" value="F:ATP hydrolysis activity"/>
    <property type="evidence" value="ECO:0007669"/>
    <property type="project" value="InterPro"/>
</dbReference>
<organism evidence="12 13">
    <name type="scientific">Peptostreptococcus porci</name>
    <dbReference type="NCBI Taxonomy" id="2652282"/>
    <lineage>
        <taxon>Bacteria</taxon>
        <taxon>Bacillati</taxon>
        <taxon>Bacillota</taxon>
        <taxon>Clostridia</taxon>
        <taxon>Peptostreptococcales</taxon>
        <taxon>Peptostreptococcaceae</taxon>
        <taxon>Peptostreptococcus</taxon>
    </lineage>
</organism>
<dbReference type="SFLD" id="SFLDF00027">
    <property type="entry name" value="p-type_atpase"/>
    <property type="match status" value="1"/>
</dbReference>
<dbReference type="GO" id="GO:0008551">
    <property type="term" value="F:P-type cadmium transporter activity"/>
    <property type="evidence" value="ECO:0007669"/>
    <property type="project" value="UniProtKB-EC"/>
</dbReference>
<evidence type="ECO:0000256" key="5">
    <source>
        <dbReference type="ARBA" id="ARBA00022967"/>
    </source>
</evidence>
<keyword evidence="13" id="KW-1185">Reference proteome</keyword>
<keyword evidence="12" id="KW-0378">Hydrolase</keyword>
<dbReference type="InterPro" id="IPR023214">
    <property type="entry name" value="HAD_sf"/>
</dbReference>
<dbReference type="AlphaFoldDB" id="A0A6N7XG72"/>
<evidence type="ECO:0000313" key="12">
    <source>
        <dbReference type="EMBL" id="MST62357.1"/>
    </source>
</evidence>
<evidence type="ECO:0000259" key="11">
    <source>
        <dbReference type="Pfam" id="PF00122"/>
    </source>
</evidence>
<dbReference type="EC" id="7.2.2.21" evidence="8"/>
<dbReference type="NCBIfam" id="TIGR01525">
    <property type="entry name" value="ATPase-IB_hvy"/>
    <property type="match status" value="1"/>
</dbReference>
<keyword evidence="10" id="KW-0479">Metal-binding</keyword>
<dbReference type="PROSITE" id="PS00154">
    <property type="entry name" value="ATPASE_E1_E2"/>
    <property type="match status" value="1"/>
</dbReference>
<dbReference type="InterPro" id="IPR008250">
    <property type="entry name" value="ATPase_P-typ_transduc_dom_A_sf"/>
</dbReference>
<dbReference type="GO" id="GO:0005886">
    <property type="term" value="C:plasma membrane"/>
    <property type="evidence" value="ECO:0007669"/>
    <property type="project" value="UniProtKB-SubCell"/>
</dbReference>
<keyword evidence="10" id="KW-1003">Cell membrane</keyword>
<comment type="subcellular location">
    <subcellularLocation>
        <location evidence="10">Cell membrane</location>
    </subcellularLocation>
    <subcellularLocation>
        <location evidence="1">Membrane</location>
        <topology evidence="1">Multi-pass membrane protein</topology>
    </subcellularLocation>
</comment>
<dbReference type="InterPro" id="IPR027256">
    <property type="entry name" value="P-typ_ATPase_IB"/>
</dbReference>
<dbReference type="InterPro" id="IPR059000">
    <property type="entry name" value="ATPase_P-type_domA"/>
</dbReference>
<dbReference type="SUPFAM" id="SSF81653">
    <property type="entry name" value="Calcium ATPase, transduction domain A"/>
    <property type="match status" value="1"/>
</dbReference>
<dbReference type="InterPro" id="IPR018303">
    <property type="entry name" value="ATPase_P-typ_P_site"/>
</dbReference>
<keyword evidence="7 10" id="KW-0472">Membrane</keyword>
<evidence type="ECO:0000256" key="6">
    <source>
        <dbReference type="ARBA" id="ARBA00022989"/>
    </source>
</evidence>
<dbReference type="Proteomes" id="UP000440713">
    <property type="component" value="Unassembled WGS sequence"/>
</dbReference>
<dbReference type="GO" id="GO:0046872">
    <property type="term" value="F:metal ion binding"/>
    <property type="evidence" value="ECO:0007669"/>
    <property type="project" value="UniProtKB-KW"/>
</dbReference>
<dbReference type="InterPro" id="IPR051014">
    <property type="entry name" value="Cation_Transport_ATPase_IB"/>
</dbReference>
<dbReference type="GO" id="GO:0005524">
    <property type="term" value="F:ATP binding"/>
    <property type="evidence" value="ECO:0007669"/>
    <property type="project" value="UniProtKB-UniRule"/>
</dbReference>
<protein>
    <recommendedName>
        <fullName evidence="8">Cd(2+)-exporting ATPase</fullName>
        <ecNumber evidence="8">7.2.2.21</ecNumber>
    </recommendedName>
</protein>
<name>A0A6N7XG72_9FIRM</name>
<dbReference type="Gene3D" id="3.40.50.1000">
    <property type="entry name" value="HAD superfamily/HAD-like"/>
    <property type="match status" value="1"/>
</dbReference>
<dbReference type="InterPro" id="IPR036412">
    <property type="entry name" value="HAD-like_sf"/>
</dbReference>
<dbReference type="Pfam" id="PF00702">
    <property type="entry name" value="Hydrolase"/>
    <property type="match status" value="1"/>
</dbReference>
<evidence type="ECO:0000313" key="13">
    <source>
        <dbReference type="Proteomes" id="UP000440713"/>
    </source>
</evidence>
<dbReference type="Pfam" id="PF00122">
    <property type="entry name" value="E1-E2_ATPase"/>
    <property type="match status" value="1"/>
</dbReference>
<comment type="catalytic activity">
    <reaction evidence="9">
        <text>Cd(2+)(in) + ATP + H2O = Cd(2+)(out) + ADP + phosphate + H(+)</text>
        <dbReference type="Rhea" id="RHEA:12132"/>
        <dbReference type="ChEBI" id="CHEBI:15377"/>
        <dbReference type="ChEBI" id="CHEBI:15378"/>
        <dbReference type="ChEBI" id="CHEBI:30616"/>
        <dbReference type="ChEBI" id="CHEBI:43474"/>
        <dbReference type="ChEBI" id="CHEBI:48775"/>
        <dbReference type="ChEBI" id="CHEBI:456216"/>
        <dbReference type="EC" id="7.2.2.21"/>
    </reaction>
</comment>
<evidence type="ECO:0000256" key="9">
    <source>
        <dbReference type="ARBA" id="ARBA00049338"/>
    </source>
</evidence>
<proteinExistence type="inferred from homology"/>
<reference evidence="12 13" key="1">
    <citation type="submission" date="2019-08" db="EMBL/GenBank/DDBJ databases">
        <title>In-depth cultivation of the pig gut microbiome towards novel bacterial diversity and tailored functional studies.</title>
        <authorList>
            <person name="Wylensek D."/>
            <person name="Hitch T.C.A."/>
            <person name="Clavel T."/>
        </authorList>
    </citation>
    <scope>NUCLEOTIDE SEQUENCE [LARGE SCALE GENOMIC DNA]</scope>
    <source>
        <strain evidence="12 13">WCA-SAB-591-4A-A</strain>
    </source>
</reference>